<protein>
    <submittedName>
        <fullName evidence="2">ISL3 family transposase</fullName>
    </submittedName>
</protein>
<dbReference type="RefSeq" id="WP_037576919.1">
    <property type="nucleotide sequence ID" value="NZ_JAHSUN010000003.1"/>
</dbReference>
<dbReference type="NCBIfam" id="NF033550">
    <property type="entry name" value="transpos_ISL3"/>
    <property type="match status" value="1"/>
</dbReference>
<dbReference type="Proteomes" id="UP000242144">
    <property type="component" value="Unassembled WGS sequence"/>
</dbReference>
<dbReference type="EMBL" id="PZCM01000009">
    <property type="protein sequence ID" value="PTG26794.1"/>
    <property type="molecule type" value="Genomic_DNA"/>
</dbReference>
<gene>
    <name evidence="2" type="ORF">BU638_08265</name>
</gene>
<dbReference type="InterPro" id="IPR047951">
    <property type="entry name" value="Transpos_ISL3"/>
</dbReference>
<reference evidence="2 3" key="1">
    <citation type="journal article" date="2016" name="Front. Microbiol.">
        <title>Comprehensive Phylogenetic Analysis of Bovine Non-aureus Staphylococci Species Based on Whole-Genome Sequencing.</title>
        <authorList>
            <person name="Naushad S."/>
            <person name="Barkema H.W."/>
            <person name="Luby C."/>
            <person name="Condas L.A."/>
            <person name="Nobrega D.B."/>
            <person name="Carson D.A."/>
            <person name="De Buck J."/>
        </authorList>
    </citation>
    <scope>NUCLEOTIDE SEQUENCE [LARGE SCALE GENOMIC DNA]</scope>
    <source>
        <strain evidence="2 3">SNUC 105</strain>
    </source>
</reference>
<dbReference type="Pfam" id="PF01610">
    <property type="entry name" value="DDE_Tnp_ISL3"/>
    <property type="match status" value="1"/>
</dbReference>
<feature type="domain" description="Transposase IS204/IS1001/IS1096/IS1165 DDE" evidence="1">
    <location>
        <begin position="159"/>
        <end position="410"/>
    </location>
</feature>
<evidence type="ECO:0000259" key="1">
    <source>
        <dbReference type="Pfam" id="PF01610"/>
    </source>
</evidence>
<evidence type="ECO:0000313" key="2">
    <source>
        <dbReference type="EMBL" id="PTG26794.1"/>
    </source>
</evidence>
<sequence length="432" mass="50601">MIGMKVPNLKITQCLGIKSFKNVQSLFYKKTLTYQPKGCECCGIKNEQHTVIKNGFCSTRVYMGIILERPTFVILKKQRFYCKACGQTFTATTPYIDPRCTISNDVKLMVSQKLSSVVSEKDIAHSISISPSTVHRYLKGLGETVKTQPSDVLPQHMSFDEFKSTNDVDSSMSFIYCDSLTHDIIDILPDRRKFKLEEYFLRFSRKERKKVKSVSIDMYPPYVSLIQSLFPQAEIILDRFHIVQSVNREINRCRVKTMNNFRTQDKTKYNKLKRHWKLLLKSPMDLDSVHYHAFRLFDTWHSQYNLVQFLLAFDEELKLTYEVGHHILEALKSNNIKQLQHVLHRSKNLDISKGLKRVIKTLINYLPYIANTVQNPHLTNGPIEGINDKIKLIKRVSYGYRNFNNFRNRILIISRLYMSEYKKRTKQQKLAT</sequence>
<dbReference type="InterPro" id="IPR002560">
    <property type="entry name" value="Transposase_DDE"/>
</dbReference>
<proteinExistence type="predicted"/>
<name>A0AAX0ZDZ3_STACR</name>
<accession>A0AAX0ZDZ3</accession>
<evidence type="ECO:0000313" key="3">
    <source>
        <dbReference type="Proteomes" id="UP000242144"/>
    </source>
</evidence>
<dbReference type="PANTHER" id="PTHR33498:SF1">
    <property type="entry name" value="TRANSPOSASE FOR INSERTION SEQUENCE ELEMENT IS1557"/>
    <property type="match status" value="1"/>
</dbReference>
<dbReference type="AlphaFoldDB" id="A0AAX0ZDZ3"/>
<comment type="caution">
    <text evidence="2">The sequence shown here is derived from an EMBL/GenBank/DDBJ whole genome shotgun (WGS) entry which is preliminary data.</text>
</comment>
<dbReference type="PANTHER" id="PTHR33498">
    <property type="entry name" value="TRANSPOSASE FOR INSERTION SEQUENCE ELEMENT IS1557"/>
    <property type="match status" value="1"/>
</dbReference>
<organism evidence="2 3">
    <name type="scientific">Staphylococcus chromogenes</name>
    <name type="common">Staphylococcus hyicus subsp. chromogenes</name>
    <dbReference type="NCBI Taxonomy" id="46126"/>
    <lineage>
        <taxon>Bacteria</taxon>
        <taxon>Bacillati</taxon>
        <taxon>Bacillota</taxon>
        <taxon>Bacilli</taxon>
        <taxon>Bacillales</taxon>
        <taxon>Staphylococcaceae</taxon>
        <taxon>Staphylococcus</taxon>
    </lineage>
</organism>